<dbReference type="NCBIfam" id="TIGR01434">
    <property type="entry name" value="glu_cys_ligase"/>
    <property type="match status" value="1"/>
</dbReference>
<dbReference type="InterPro" id="IPR007370">
    <property type="entry name" value="Glu_cys_ligase"/>
</dbReference>
<dbReference type="UniPathway" id="UPA00142">
    <property type="reaction ID" value="UER00209"/>
</dbReference>
<keyword evidence="4 8" id="KW-0317">Glutathione biosynthesis</keyword>
<dbReference type="OrthoDB" id="9803907at2"/>
<evidence type="ECO:0000259" key="10">
    <source>
        <dbReference type="Pfam" id="PF04262"/>
    </source>
</evidence>
<protein>
    <recommendedName>
        <fullName evidence="8">Glutamate--cysteine ligase</fullName>
        <ecNumber evidence="8">6.3.2.2</ecNumber>
    </recommendedName>
    <alternativeName>
        <fullName evidence="8">Gamma-ECS</fullName>
        <shortName evidence="8">GCS</shortName>
    </alternativeName>
    <alternativeName>
        <fullName evidence="8">Gamma-glutamylcysteine synthetase</fullName>
    </alternativeName>
</protein>
<keyword evidence="5 8" id="KW-0547">Nucleotide-binding</keyword>
<dbReference type="GO" id="GO:0004357">
    <property type="term" value="F:glutamate-cysteine ligase activity"/>
    <property type="evidence" value="ECO:0007669"/>
    <property type="project" value="UniProtKB-UniRule"/>
</dbReference>
<evidence type="ECO:0000256" key="9">
    <source>
        <dbReference type="RuleBase" id="RU004391"/>
    </source>
</evidence>
<dbReference type="EC" id="6.3.2.2" evidence="8"/>
<dbReference type="InterPro" id="IPR014746">
    <property type="entry name" value="Gln_synth/guanido_kin_cat_dom"/>
</dbReference>
<organism evidence="11 12">
    <name type="scientific">Glaciecola punicea ACAM 611</name>
    <dbReference type="NCBI Taxonomy" id="1121923"/>
    <lineage>
        <taxon>Bacteria</taxon>
        <taxon>Pseudomonadati</taxon>
        <taxon>Pseudomonadota</taxon>
        <taxon>Gammaproteobacteria</taxon>
        <taxon>Alteromonadales</taxon>
        <taxon>Alteromonadaceae</taxon>
        <taxon>Glaciecola</taxon>
    </lineage>
</organism>
<keyword evidence="3 8" id="KW-0436">Ligase</keyword>
<keyword evidence="12" id="KW-1185">Reference proteome</keyword>
<dbReference type="GO" id="GO:0005524">
    <property type="term" value="F:ATP binding"/>
    <property type="evidence" value="ECO:0007669"/>
    <property type="project" value="UniProtKB-KW"/>
</dbReference>
<evidence type="ECO:0000256" key="4">
    <source>
        <dbReference type="ARBA" id="ARBA00022684"/>
    </source>
</evidence>
<dbReference type="STRING" id="56804.BAE46_12750"/>
<evidence type="ECO:0000256" key="7">
    <source>
        <dbReference type="ARBA" id="ARBA00048819"/>
    </source>
</evidence>
<name>H5T8N6_9ALTE</name>
<evidence type="ECO:0000256" key="8">
    <source>
        <dbReference type="HAMAP-Rule" id="MF_00578"/>
    </source>
</evidence>
<evidence type="ECO:0000256" key="1">
    <source>
        <dbReference type="ARBA" id="ARBA00005006"/>
    </source>
</evidence>
<dbReference type="InterPro" id="IPR006334">
    <property type="entry name" value="Glut_cys_ligase"/>
</dbReference>
<dbReference type="AlphaFoldDB" id="H5T8N6"/>
<dbReference type="SUPFAM" id="SSF55931">
    <property type="entry name" value="Glutamine synthetase/guanido kinase"/>
    <property type="match status" value="1"/>
</dbReference>
<dbReference type="HAMAP" id="MF_00578">
    <property type="entry name" value="Glu_cys_ligase"/>
    <property type="match status" value="1"/>
</dbReference>
<dbReference type="GO" id="GO:0005829">
    <property type="term" value="C:cytosol"/>
    <property type="evidence" value="ECO:0007669"/>
    <property type="project" value="TreeGrafter"/>
</dbReference>
<keyword evidence="6 8" id="KW-0067">ATP-binding</keyword>
<evidence type="ECO:0000256" key="5">
    <source>
        <dbReference type="ARBA" id="ARBA00022741"/>
    </source>
</evidence>
<dbReference type="GO" id="GO:0046872">
    <property type="term" value="F:metal ion binding"/>
    <property type="evidence" value="ECO:0007669"/>
    <property type="project" value="TreeGrafter"/>
</dbReference>
<comment type="pathway">
    <text evidence="1 8 9">Sulfur metabolism; glutathione biosynthesis; glutathione from L-cysteine and L-glutamate: step 1/2.</text>
</comment>
<feature type="domain" description="Glutamate--cysteine ligase" evidence="10">
    <location>
        <begin position="14"/>
        <end position="384"/>
    </location>
</feature>
<dbReference type="GO" id="GO:0006750">
    <property type="term" value="P:glutathione biosynthetic process"/>
    <property type="evidence" value="ECO:0007669"/>
    <property type="project" value="UniProtKB-UniRule"/>
</dbReference>
<proteinExistence type="inferred from homology"/>
<comment type="similarity">
    <text evidence="2 8">Belongs to the glutamate--cysteine ligase type 1 family. Type 1 subfamily.</text>
</comment>
<dbReference type="eggNOG" id="COG2918">
    <property type="taxonomic scope" value="Bacteria"/>
</dbReference>
<sequence length="533" mass="60558">MPTNQISFEARLAAVSAPSFMQALCNIRHGIERETLRVNDNGTISSEPHPQALGAALTHTWITTDFSESLLEFITPPETDVVTSISQLNDIHKFTYESIGEQYLWPMSMPCFIDEHTDIPIARYGSSNIARMKEVYREGLHNRYGSMMQVISGVHFNFSLPDEFWQQWCDLHGETWNKDTQSDYYFGLIRNFKRFAWIIPYLYGASPALCSSFIAHKDVKHKFDTVGKGTLYMPYATSLRMSDLGYTSSSQANLKICYNDLSTYVSSLRGAIGKKAPDYAHLGCDEQNGWQQLNDNVLQIENELYSPIRPKQIAKSLEMPTNALQDRGVSYLEVRSLDVNPYSNVGIDIEQFHFLDTFLVYCLLAPSEKFDEASRPLSQQNITDVVERGRDPALRLSNNGEPILLKDWGQQLIIELRKVAVLLDEAKQTSVHIEAVNKQYEKFMDPTTTPSGKWLKTLLDNDMDNGELGMALAKKYKAQAHNIPYIHLSKADFVAEALVSENAQKEIESPDDKDFTQFVSDYFGKRVACDHEM</sequence>
<evidence type="ECO:0000256" key="2">
    <source>
        <dbReference type="ARBA" id="ARBA00008772"/>
    </source>
</evidence>
<evidence type="ECO:0000256" key="6">
    <source>
        <dbReference type="ARBA" id="ARBA00022840"/>
    </source>
</evidence>
<dbReference type="RefSeq" id="WP_006003097.1">
    <property type="nucleotide sequence ID" value="NZ_BAET01000007.1"/>
</dbReference>
<reference evidence="11 12" key="2">
    <citation type="journal article" date="2017" name="Antonie Van Leeuwenhoek">
        <title>Rhizobium rhizosphaerae sp. nov., a novel species isolated from rice rhizosphere.</title>
        <authorList>
            <person name="Zhao J.J."/>
            <person name="Zhang J."/>
            <person name="Zhang R.J."/>
            <person name="Zhang C.W."/>
            <person name="Yin H.Q."/>
            <person name="Zhang X.X."/>
        </authorList>
    </citation>
    <scope>NUCLEOTIDE SEQUENCE [LARGE SCALE GENOMIC DNA]</scope>
    <source>
        <strain evidence="11 12">ACAM 611</strain>
    </source>
</reference>
<dbReference type="PANTHER" id="PTHR38761:SF1">
    <property type="entry name" value="GLUTAMATE--CYSTEINE LIGASE"/>
    <property type="match status" value="1"/>
</dbReference>
<dbReference type="Proteomes" id="UP000053586">
    <property type="component" value="Unassembled WGS sequence"/>
</dbReference>
<comment type="catalytic activity">
    <reaction evidence="7 8 9">
        <text>L-cysteine + L-glutamate + ATP = gamma-L-glutamyl-L-cysteine + ADP + phosphate + H(+)</text>
        <dbReference type="Rhea" id="RHEA:13285"/>
        <dbReference type="ChEBI" id="CHEBI:15378"/>
        <dbReference type="ChEBI" id="CHEBI:29985"/>
        <dbReference type="ChEBI" id="CHEBI:30616"/>
        <dbReference type="ChEBI" id="CHEBI:35235"/>
        <dbReference type="ChEBI" id="CHEBI:43474"/>
        <dbReference type="ChEBI" id="CHEBI:58173"/>
        <dbReference type="ChEBI" id="CHEBI:456216"/>
        <dbReference type="EC" id="6.3.2.2"/>
    </reaction>
</comment>
<reference evidence="11 12" key="1">
    <citation type="journal article" date="2012" name="J. Bacteriol.">
        <title>Genome sequence of proteorhodopsin-containing sea ice bacterium Glaciecola punicea ACAM 611T.</title>
        <authorList>
            <person name="Qin Q.-L."/>
            <person name="Xie B.-B."/>
            <person name="Shu Y.-L."/>
            <person name="Rong J.-C."/>
            <person name="Zhao D.-L."/>
            <person name="Zhang X.-Y."/>
            <person name="Chen X.-L."/>
            <person name="Zhou B.-C."/>
            <person name="Zhanga Y.-Z."/>
        </authorList>
    </citation>
    <scope>NUCLEOTIDE SEQUENCE [LARGE SCALE GENOMIC DNA]</scope>
    <source>
        <strain evidence="11 12">ACAM 611</strain>
    </source>
</reference>
<dbReference type="Pfam" id="PF04262">
    <property type="entry name" value="Glu_cys_ligase"/>
    <property type="match status" value="1"/>
</dbReference>
<gene>
    <name evidence="8 11" type="primary">gshA</name>
    <name evidence="11" type="ORF">GPUN_0517</name>
</gene>
<evidence type="ECO:0000313" key="12">
    <source>
        <dbReference type="Proteomes" id="UP000053586"/>
    </source>
</evidence>
<evidence type="ECO:0000256" key="3">
    <source>
        <dbReference type="ARBA" id="ARBA00022598"/>
    </source>
</evidence>
<accession>H5T8N6</accession>
<evidence type="ECO:0000313" key="11">
    <source>
        <dbReference type="EMBL" id="GAB54663.1"/>
    </source>
</evidence>
<dbReference type="EMBL" id="BAET01000007">
    <property type="protein sequence ID" value="GAB54663.1"/>
    <property type="molecule type" value="Genomic_DNA"/>
</dbReference>
<dbReference type="Gene3D" id="3.30.590.20">
    <property type="match status" value="1"/>
</dbReference>
<dbReference type="PANTHER" id="PTHR38761">
    <property type="entry name" value="GLUTAMATE--CYSTEINE LIGASE"/>
    <property type="match status" value="1"/>
</dbReference>
<comment type="caution">
    <text evidence="11">The sequence shown here is derived from an EMBL/GenBank/DDBJ whole genome shotgun (WGS) entry which is preliminary data.</text>
</comment>